<dbReference type="AlphaFoldDB" id="A0AAV7UL59"/>
<dbReference type="Proteomes" id="UP001066276">
    <property type="component" value="Chromosome 3_1"/>
</dbReference>
<dbReference type="Gene3D" id="1.20.5.340">
    <property type="match status" value="1"/>
</dbReference>
<accession>A0AAV7UL59</accession>
<keyword evidence="2" id="KW-1185">Reference proteome</keyword>
<organism evidence="1 2">
    <name type="scientific">Pleurodeles waltl</name>
    <name type="common">Iberian ribbed newt</name>
    <dbReference type="NCBI Taxonomy" id="8319"/>
    <lineage>
        <taxon>Eukaryota</taxon>
        <taxon>Metazoa</taxon>
        <taxon>Chordata</taxon>
        <taxon>Craniata</taxon>
        <taxon>Vertebrata</taxon>
        <taxon>Euteleostomi</taxon>
        <taxon>Amphibia</taxon>
        <taxon>Batrachia</taxon>
        <taxon>Caudata</taxon>
        <taxon>Salamandroidea</taxon>
        <taxon>Salamandridae</taxon>
        <taxon>Pleurodelinae</taxon>
        <taxon>Pleurodeles</taxon>
    </lineage>
</organism>
<dbReference type="EMBL" id="JANPWB010000005">
    <property type="protein sequence ID" value="KAJ1189757.1"/>
    <property type="molecule type" value="Genomic_DNA"/>
</dbReference>
<name>A0AAV7UL59_PLEWA</name>
<sequence>MAGPGTLEQWDVSPTQIGSPTLGDILQAITASCEALEMKIETLGVEFGQLKDDHSHLAERVATVEREVADVPATMTGAQARLTELENKTANGLAELQHGQNAVGYARELGLPSPTLCCGWAAHNRTLTADVTGHTGT</sequence>
<protein>
    <submittedName>
        <fullName evidence="1">Uncharacterized protein</fullName>
    </submittedName>
</protein>
<proteinExistence type="predicted"/>
<comment type="caution">
    <text evidence="1">The sequence shown here is derived from an EMBL/GenBank/DDBJ whole genome shotgun (WGS) entry which is preliminary data.</text>
</comment>
<evidence type="ECO:0000313" key="2">
    <source>
        <dbReference type="Proteomes" id="UP001066276"/>
    </source>
</evidence>
<gene>
    <name evidence="1" type="ORF">NDU88_006499</name>
</gene>
<evidence type="ECO:0000313" key="1">
    <source>
        <dbReference type="EMBL" id="KAJ1189757.1"/>
    </source>
</evidence>
<reference evidence="1" key="1">
    <citation type="journal article" date="2022" name="bioRxiv">
        <title>Sequencing and chromosome-scale assembly of the giantPleurodeles waltlgenome.</title>
        <authorList>
            <person name="Brown T."/>
            <person name="Elewa A."/>
            <person name="Iarovenko S."/>
            <person name="Subramanian E."/>
            <person name="Araus A.J."/>
            <person name="Petzold A."/>
            <person name="Susuki M."/>
            <person name="Suzuki K.-i.T."/>
            <person name="Hayashi T."/>
            <person name="Toyoda A."/>
            <person name="Oliveira C."/>
            <person name="Osipova E."/>
            <person name="Leigh N.D."/>
            <person name="Simon A."/>
            <person name="Yun M.H."/>
        </authorList>
    </citation>
    <scope>NUCLEOTIDE SEQUENCE</scope>
    <source>
        <strain evidence="1">20211129_DDA</strain>
        <tissue evidence="1">Liver</tissue>
    </source>
</reference>